<dbReference type="Proteomes" id="UP000695007">
    <property type="component" value="Unplaced"/>
</dbReference>
<feature type="coiled-coil region" evidence="1">
    <location>
        <begin position="9"/>
        <end position="57"/>
    </location>
</feature>
<evidence type="ECO:0000313" key="2">
    <source>
        <dbReference type="Proteomes" id="UP000695007"/>
    </source>
</evidence>
<evidence type="ECO:0000313" key="3">
    <source>
        <dbReference type="RefSeq" id="XP_011503101.1"/>
    </source>
</evidence>
<dbReference type="GeneID" id="105366377"/>
<evidence type="ECO:0000256" key="1">
    <source>
        <dbReference type="SAM" id="Coils"/>
    </source>
</evidence>
<accession>A0AAJ7E0F2</accession>
<reference evidence="3" key="1">
    <citation type="submission" date="2025-08" db="UniProtKB">
        <authorList>
            <consortium name="RefSeq"/>
        </authorList>
    </citation>
    <scope>IDENTIFICATION</scope>
</reference>
<feature type="coiled-coil region" evidence="1">
    <location>
        <begin position="91"/>
        <end position="514"/>
    </location>
</feature>
<protein>
    <submittedName>
        <fullName evidence="3">Paramyosin-like</fullName>
    </submittedName>
</protein>
<name>A0AAJ7E0F2_9HYME</name>
<proteinExistence type="predicted"/>
<sequence length="521" mass="60450">MTSNLETQLDEMTKRLEVSHRERDKFERELVTTKSELAGVKRTLDLERQERRELETRALNLIKSAKKKWENTEKDKVTQLNNHIDSQTMRITELCTSNNEMSSKLQRLECELETANAELHKLRVFQVQYKESLNKMRELSRQSSVGVENKLEQISTRAHNQIAELRSKLELETAKNIDLDNKLRNEEDSNHCRQSRLNVALELTQNELKDCEEQLRSLKATIPARDAEIETLKNQLHEKAKHLENANSAEQLIVALQEQIDRLRMENDQLKQQLESTKSDLNETMINLEVNETLAANLERATQDKIALQNQLKSTLQKEGPTIEDTVKITSLEQQIENLEQQLKACRENAAADRQTTKQAQLNLWKKEKELSDANLDKRIATREAKTAEEKLKSLQEEKQKMSERLNAKIREEEEKARKLLKELEAAKNSLSDATKEVTRNKLQANSAQKALTQVNQQIEELQSSSAALRRELDSTRKQLRSSQDRVDALQSEKERIAARLSKFNEEKNELESRYEKIPIK</sequence>
<dbReference type="Gene3D" id="1.20.120.330">
    <property type="entry name" value="Nucleotidyltransferases domain 2"/>
    <property type="match status" value="1"/>
</dbReference>
<dbReference type="RefSeq" id="XP_011503101.1">
    <property type="nucleotide sequence ID" value="XM_011504799.1"/>
</dbReference>
<keyword evidence="1" id="KW-0175">Coiled coil</keyword>
<gene>
    <name evidence="3" type="primary">LOC105366377</name>
</gene>
<dbReference type="AlphaFoldDB" id="A0AAJ7E0F2"/>
<keyword evidence="2" id="KW-1185">Reference proteome</keyword>
<organism evidence="2 3">
    <name type="scientific">Ceratosolen solmsi marchali</name>
    <dbReference type="NCBI Taxonomy" id="326594"/>
    <lineage>
        <taxon>Eukaryota</taxon>
        <taxon>Metazoa</taxon>
        <taxon>Ecdysozoa</taxon>
        <taxon>Arthropoda</taxon>
        <taxon>Hexapoda</taxon>
        <taxon>Insecta</taxon>
        <taxon>Pterygota</taxon>
        <taxon>Neoptera</taxon>
        <taxon>Endopterygota</taxon>
        <taxon>Hymenoptera</taxon>
        <taxon>Apocrita</taxon>
        <taxon>Proctotrupomorpha</taxon>
        <taxon>Chalcidoidea</taxon>
        <taxon>Agaonidae</taxon>
        <taxon>Agaoninae</taxon>
        <taxon>Ceratosolen</taxon>
    </lineage>
</organism>
<dbReference type="KEGG" id="csol:105366377"/>